<evidence type="ECO:0000256" key="11">
    <source>
        <dbReference type="ARBA" id="ARBA00039976"/>
    </source>
</evidence>
<dbReference type="PROSITE" id="PS51755">
    <property type="entry name" value="OMPR_PHOB"/>
    <property type="match status" value="1"/>
</dbReference>
<evidence type="ECO:0000256" key="4">
    <source>
        <dbReference type="ARBA" id="ARBA00023015"/>
    </source>
</evidence>
<evidence type="ECO:0000256" key="12">
    <source>
        <dbReference type="PROSITE-ProRule" id="PRU00169"/>
    </source>
</evidence>
<feature type="DNA-binding region" description="OmpR/PhoB-type" evidence="13">
    <location>
        <begin position="124"/>
        <end position="221"/>
    </location>
</feature>
<dbReference type="InterPro" id="IPR001789">
    <property type="entry name" value="Sig_transdc_resp-reg_receiver"/>
</dbReference>
<dbReference type="AlphaFoldDB" id="A0A9D1MM34"/>
<keyword evidence="3" id="KW-0963">Cytoplasm</keyword>
<comment type="caution">
    <text evidence="16">The sequence shown here is derived from an EMBL/GenBank/DDBJ whole genome shotgun (WGS) entry which is preliminary data.</text>
</comment>
<dbReference type="InterPro" id="IPR036388">
    <property type="entry name" value="WH-like_DNA-bd_sf"/>
</dbReference>
<feature type="domain" description="Response regulatory" evidence="14">
    <location>
        <begin position="3"/>
        <end position="116"/>
    </location>
</feature>
<proteinExistence type="predicted"/>
<keyword evidence="6 13" id="KW-0238">DNA-binding</keyword>
<dbReference type="GO" id="GO:0000976">
    <property type="term" value="F:transcription cis-regulatory region binding"/>
    <property type="evidence" value="ECO:0007669"/>
    <property type="project" value="TreeGrafter"/>
</dbReference>
<evidence type="ECO:0000256" key="3">
    <source>
        <dbReference type="ARBA" id="ARBA00022490"/>
    </source>
</evidence>
<dbReference type="EMBL" id="DVNJ01000015">
    <property type="protein sequence ID" value="HIU62670.1"/>
    <property type="molecule type" value="Genomic_DNA"/>
</dbReference>
<dbReference type="InterPro" id="IPR001867">
    <property type="entry name" value="OmpR/PhoB-type_DNA-bd"/>
</dbReference>
<evidence type="ECO:0000256" key="9">
    <source>
        <dbReference type="ARBA" id="ARBA00024867"/>
    </source>
</evidence>
<gene>
    <name evidence="16" type="ORF">IAB07_02740</name>
</gene>
<organism evidence="16 17">
    <name type="scientific">Candidatus Caccalectryoclostridium excrementigallinarum</name>
    <dbReference type="NCBI Taxonomy" id="2840710"/>
    <lineage>
        <taxon>Bacteria</taxon>
        <taxon>Bacillati</taxon>
        <taxon>Bacillota</taxon>
        <taxon>Clostridia</taxon>
        <taxon>Christensenellales</taxon>
        <taxon>Christensenellaceae</taxon>
        <taxon>Christensenellaceae incertae sedis</taxon>
        <taxon>Candidatus Caccalectryoclostridium</taxon>
    </lineage>
</organism>
<feature type="modified residue" description="4-aspartylphosphate" evidence="12">
    <location>
        <position position="51"/>
    </location>
</feature>
<accession>A0A9D1MM34</accession>
<evidence type="ECO:0000256" key="8">
    <source>
        <dbReference type="ARBA" id="ARBA00023163"/>
    </source>
</evidence>
<comment type="subcellular location">
    <subcellularLocation>
        <location evidence="1">Cytoplasm</location>
    </subcellularLocation>
</comment>
<dbReference type="PANTHER" id="PTHR48111:SF49">
    <property type="entry name" value="HEME RESPONSE REGULATOR HSSR"/>
    <property type="match status" value="1"/>
</dbReference>
<keyword evidence="5" id="KW-0843">Virulence</keyword>
<reference evidence="16" key="1">
    <citation type="submission" date="2020-10" db="EMBL/GenBank/DDBJ databases">
        <authorList>
            <person name="Gilroy R."/>
        </authorList>
    </citation>
    <scope>NUCLEOTIDE SEQUENCE</scope>
    <source>
        <strain evidence="16">9366</strain>
    </source>
</reference>
<evidence type="ECO:0000259" key="14">
    <source>
        <dbReference type="PROSITE" id="PS50110"/>
    </source>
</evidence>
<evidence type="ECO:0000256" key="10">
    <source>
        <dbReference type="ARBA" id="ARBA00037471"/>
    </source>
</evidence>
<comment type="function">
    <text evidence="9">May play the central regulatory role in sporulation. It may be an element of the effector pathway responsible for the activation of sporulation genes in response to nutritional stress. Spo0A may act in concert with spo0H (a sigma factor) to control the expression of some genes that are critical to the sporulation process.</text>
</comment>
<dbReference type="GO" id="GO:0032993">
    <property type="term" value="C:protein-DNA complex"/>
    <property type="evidence" value="ECO:0007669"/>
    <property type="project" value="TreeGrafter"/>
</dbReference>
<dbReference type="GO" id="GO:0006355">
    <property type="term" value="P:regulation of DNA-templated transcription"/>
    <property type="evidence" value="ECO:0007669"/>
    <property type="project" value="InterPro"/>
</dbReference>
<dbReference type="PANTHER" id="PTHR48111">
    <property type="entry name" value="REGULATOR OF RPOS"/>
    <property type="match status" value="1"/>
</dbReference>
<dbReference type="CDD" id="cd00383">
    <property type="entry name" value="trans_reg_C"/>
    <property type="match status" value="1"/>
</dbReference>
<dbReference type="SMART" id="SM00448">
    <property type="entry name" value="REC"/>
    <property type="match status" value="1"/>
</dbReference>
<protein>
    <recommendedName>
        <fullName evidence="11">Heme response regulator HssR</fullName>
    </recommendedName>
    <alternativeName>
        <fullName evidence="2">Stage 0 sporulation protein A homolog</fullName>
    </alternativeName>
</protein>
<comment type="function">
    <text evidence="10">Member of the two-component regulatory system HssS/HssR involved in intracellular heme homeostasis and tempering of staphylococcal virulence. Phosphorylated HssR binds to a direct repeat sequence within hrtAB promoter and activates the expression of hrtAB, an efflux pump, in response to extracellular heme, hemin, hemoglobin or blood.</text>
</comment>
<evidence type="ECO:0000256" key="5">
    <source>
        <dbReference type="ARBA" id="ARBA00023026"/>
    </source>
</evidence>
<keyword evidence="8" id="KW-0804">Transcription</keyword>
<keyword evidence="4" id="KW-0805">Transcription regulation</keyword>
<evidence type="ECO:0000256" key="13">
    <source>
        <dbReference type="PROSITE-ProRule" id="PRU01091"/>
    </source>
</evidence>
<sequence length="224" mass="24904">MPTVLIVEDDNSTRLLTLANLRRDFDVVCAEDGVRALEIVGSRHIDVIVSDIMMPGMDGYALAREVRASGNNVPFIFLTAKASPEDKALGFKLGIDDYMVKPIDYGELIWRIRAILRRAQIADARAITVGGLKIDSAAYTVTYEGKNIELTRKEFELLFKLLSYPNMIFTKNQLLDEIWGADSASGDDTVKVHISRLRNKIAGVKEVELISVKGIGYKAVIKEN</sequence>
<dbReference type="Gene3D" id="1.10.10.10">
    <property type="entry name" value="Winged helix-like DNA-binding domain superfamily/Winged helix DNA-binding domain"/>
    <property type="match status" value="1"/>
</dbReference>
<keyword evidence="12" id="KW-0597">Phosphoprotein</keyword>
<dbReference type="Pfam" id="PF00072">
    <property type="entry name" value="Response_reg"/>
    <property type="match status" value="1"/>
</dbReference>
<dbReference type="InterPro" id="IPR039420">
    <property type="entry name" value="WalR-like"/>
</dbReference>
<dbReference type="InterPro" id="IPR011006">
    <property type="entry name" value="CheY-like_superfamily"/>
</dbReference>
<reference evidence="16" key="2">
    <citation type="journal article" date="2021" name="PeerJ">
        <title>Extensive microbial diversity within the chicken gut microbiome revealed by metagenomics and culture.</title>
        <authorList>
            <person name="Gilroy R."/>
            <person name="Ravi A."/>
            <person name="Getino M."/>
            <person name="Pursley I."/>
            <person name="Horton D.L."/>
            <person name="Alikhan N.F."/>
            <person name="Baker D."/>
            <person name="Gharbi K."/>
            <person name="Hall N."/>
            <person name="Watson M."/>
            <person name="Adriaenssens E.M."/>
            <person name="Foster-Nyarko E."/>
            <person name="Jarju S."/>
            <person name="Secka A."/>
            <person name="Antonio M."/>
            <person name="Oren A."/>
            <person name="Chaudhuri R.R."/>
            <person name="La Ragione R."/>
            <person name="Hildebrand F."/>
            <person name="Pallen M.J."/>
        </authorList>
    </citation>
    <scope>NUCLEOTIDE SEQUENCE</scope>
    <source>
        <strain evidence="16">9366</strain>
    </source>
</reference>
<dbReference type="PROSITE" id="PS50110">
    <property type="entry name" value="RESPONSE_REGULATORY"/>
    <property type="match status" value="1"/>
</dbReference>
<dbReference type="Gene3D" id="3.40.50.2300">
    <property type="match status" value="1"/>
</dbReference>
<name>A0A9D1MM34_9FIRM</name>
<evidence type="ECO:0000259" key="15">
    <source>
        <dbReference type="PROSITE" id="PS51755"/>
    </source>
</evidence>
<evidence type="ECO:0000256" key="7">
    <source>
        <dbReference type="ARBA" id="ARBA00023159"/>
    </source>
</evidence>
<evidence type="ECO:0000313" key="17">
    <source>
        <dbReference type="Proteomes" id="UP000824145"/>
    </source>
</evidence>
<dbReference type="Pfam" id="PF00486">
    <property type="entry name" value="Trans_reg_C"/>
    <property type="match status" value="1"/>
</dbReference>
<evidence type="ECO:0000256" key="2">
    <source>
        <dbReference type="ARBA" id="ARBA00018672"/>
    </source>
</evidence>
<dbReference type="SMART" id="SM00862">
    <property type="entry name" value="Trans_reg_C"/>
    <property type="match status" value="1"/>
</dbReference>
<evidence type="ECO:0000256" key="1">
    <source>
        <dbReference type="ARBA" id="ARBA00004496"/>
    </source>
</evidence>
<dbReference type="CDD" id="cd17574">
    <property type="entry name" value="REC_OmpR"/>
    <property type="match status" value="1"/>
</dbReference>
<dbReference type="GO" id="GO:0000156">
    <property type="term" value="F:phosphorelay response regulator activity"/>
    <property type="evidence" value="ECO:0007669"/>
    <property type="project" value="TreeGrafter"/>
</dbReference>
<evidence type="ECO:0000313" key="16">
    <source>
        <dbReference type="EMBL" id="HIU62670.1"/>
    </source>
</evidence>
<keyword evidence="7" id="KW-0010">Activator</keyword>
<dbReference type="Proteomes" id="UP000824145">
    <property type="component" value="Unassembled WGS sequence"/>
</dbReference>
<dbReference type="GO" id="GO:0005829">
    <property type="term" value="C:cytosol"/>
    <property type="evidence" value="ECO:0007669"/>
    <property type="project" value="TreeGrafter"/>
</dbReference>
<dbReference type="SUPFAM" id="SSF52172">
    <property type="entry name" value="CheY-like"/>
    <property type="match status" value="1"/>
</dbReference>
<feature type="domain" description="OmpR/PhoB-type" evidence="15">
    <location>
        <begin position="124"/>
        <end position="221"/>
    </location>
</feature>
<evidence type="ECO:0000256" key="6">
    <source>
        <dbReference type="ARBA" id="ARBA00023125"/>
    </source>
</evidence>